<organism evidence="2 3">
    <name type="scientific">Cochliobolus heterostrophus (strain C5 / ATCC 48332 / race O)</name>
    <name type="common">Southern corn leaf blight fungus</name>
    <name type="synonym">Bipolaris maydis</name>
    <dbReference type="NCBI Taxonomy" id="701091"/>
    <lineage>
        <taxon>Eukaryota</taxon>
        <taxon>Fungi</taxon>
        <taxon>Dikarya</taxon>
        <taxon>Ascomycota</taxon>
        <taxon>Pezizomycotina</taxon>
        <taxon>Dothideomycetes</taxon>
        <taxon>Pleosporomycetidae</taxon>
        <taxon>Pleosporales</taxon>
        <taxon>Pleosporineae</taxon>
        <taxon>Pleosporaceae</taxon>
        <taxon>Bipolaris</taxon>
    </lineage>
</organism>
<dbReference type="PANTHER" id="PTHR36181:SF2">
    <property type="entry name" value="INTRON-ENCODED ENDONUCLEASE AI3-RELATED"/>
    <property type="match status" value="1"/>
</dbReference>
<dbReference type="EMBL" id="KB445594">
    <property type="protein sequence ID" value="EMD85032.1"/>
    <property type="molecule type" value="Genomic_DNA"/>
</dbReference>
<accession>M2UAQ3</accession>
<dbReference type="InterPro" id="IPR003647">
    <property type="entry name" value="Intron_nuc_1_rpt"/>
</dbReference>
<keyword evidence="3" id="KW-1185">Reference proteome</keyword>
<protein>
    <recommendedName>
        <fullName evidence="1">Homing endonuclease LAGLIDADG domain-containing protein</fullName>
    </recommendedName>
</protein>
<dbReference type="Proteomes" id="UP000016936">
    <property type="component" value="Unassembled WGS sequence"/>
</dbReference>
<dbReference type="SUPFAM" id="SSF55608">
    <property type="entry name" value="Homing endonucleases"/>
    <property type="match status" value="1"/>
</dbReference>
<evidence type="ECO:0000259" key="1">
    <source>
        <dbReference type="Pfam" id="PF00961"/>
    </source>
</evidence>
<dbReference type="OMA" id="SNTCNRY"/>
<feature type="domain" description="Homing endonuclease LAGLIDADG" evidence="1">
    <location>
        <begin position="11"/>
        <end position="98"/>
    </location>
</feature>
<dbReference type="InterPro" id="IPR004860">
    <property type="entry name" value="LAGLIDADG_dom"/>
</dbReference>
<dbReference type="eggNOG" id="ENOG502RITR">
    <property type="taxonomic scope" value="Eukaryota"/>
</dbReference>
<proteinExistence type="predicted"/>
<dbReference type="Pfam" id="PF00961">
    <property type="entry name" value="LAGLIDADG_1"/>
    <property type="match status" value="1"/>
</dbReference>
<dbReference type="SMART" id="SM00497">
    <property type="entry name" value="IENR1"/>
    <property type="match status" value="1"/>
</dbReference>
<dbReference type="GO" id="GO:0005739">
    <property type="term" value="C:mitochondrion"/>
    <property type="evidence" value="ECO:0007669"/>
    <property type="project" value="UniProtKB-ARBA"/>
</dbReference>
<reference evidence="3" key="2">
    <citation type="journal article" date="2013" name="PLoS Genet.">
        <title>Comparative genome structure, secondary metabolite, and effector coding capacity across Cochliobolus pathogens.</title>
        <authorList>
            <person name="Condon B.J."/>
            <person name="Leng Y."/>
            <person name="Wu D."/>
            <person name="Bushley K.E."/>
            <person name="Ohm R.A."/>
            <person name="Otillar R."/>
            <person name="Martin J."/>
            <person name="Schackwitz W."/>
            <person name="Grimwood J."/>
            <person name="MohdZainudin N."/>
            <person name="Xue C."/>
            <person name="Wang R."/>
            <person name="Manning V.A."/>
            <person name="Dhillon B."/>
            <person name="Tu Z.J."/>
            <person name="Steffenson B.J."/>
            <person name="Salamov A."/>
            <person name="Sun H."/>
            <person name="Lowry S."/>
            <person name="LaButti K."/>
            <person name="Han J."/>
            <person name="Copeland A."/>
            <person name="Lindquist E."/>
            <person name="Barry K."/>
            <person name="Schmutz J."/>
            <person name="Baker S.E."/>
            <person name="Ciuffetti L.M."/>
            <person name="Grigoriev I.V."/>
            <person name="Zhong S."/>
            <person name="Turgeon B.G."/>
        </authorList>
    </citation>
    <scope>NUCLEOTIDE SEQUENCE [LARGE SCALE GENOMIC DNA]</scope>
    <source>
        <strain evidence="3">C5 / ATCC 48332 / race O</strain>
    </source>
</reference>
<gene>
    <name evidence="2" type="ORF">COCHEDRAFT_1199162</name>
</gene>
<evidence type="ECO:0000313" key="2">
    <source>
        <dbReference type="EMBL" id="EMD85032.1"/>
    </source>
</evidence>
<dbReference type="AlphaFoldDB" id="M2UAQ3"/>
<dbReference type="HOGENOM" id="CLU_046743_0_0_1"/>
<dbReference type="GO" id="GO:0004519">
    <property type="term" value="F:endonuclease activity"/>
    <property type="evidence" value="ECO:0007669"/>
    <property type="project" value="InterPro"/>
</dbReference>
<dbReference type="PANTHER" id="PTHR36181">
    <property type="entry name" value="INTRON-ENCODED ENDONUCLEASE AI3-RELATED"/>
    <property type="match status" value="1"/>
</dbReference>
<reference evidence="2 3" key="1">
    <citation type="journal article" date="2012" name="PLoS Pathog.">
        <title>Diverse lifestyles and strategies of plant pathogenesis encoded in the genomes of eighteen Dothideomycetes fungi.</title>
        <authorList>
            <person name="Ohm R.A."/>
            <person name="Feau N."/>
            <person name="Henrissat B."/>
            <person name="Schoch C.L."/>
            <person name="Horwitz B.A."/>
            <person name="Barry K.W."/>
            <person name="Condon B.J."/>
            <person name="Copeland A.C."/>
            <person name="Dhillon B."/>
            <person name="Glaser F."/>
            <person name="Hesse C.N."/>
            <person name="Kosti I."/>
            <person name="LaButti K."/>
            <person name="Lindquist E.A."/>
            <person name="Lucas S."/>
            <person name="Salamov A.A."/>
            <person name="Bradshaw R.E."/>
            <person name="Ciuffetti L."/>
            <person name="Hamelin R.C."/>
            <person name="Kema G.H.J."/>
            <person name="Lawrence C."/>
            <person name="Scott J.A."/>
            <person name="Spatafora J.W."/>
            <person name="Turgeon B.G."/>
            <person name="de Wit P.J.G.M."/>
            <person name="Zhong S."/>
            <person name="Goodwin S.B."/>
            <person name="Grigoriev I.V."/>
        </authorList>
    </citation>
    <scope>NUCLEOTIDE SEQUENCE [LARGE SCALE GENOMIC DNA]</scope>
    <source>
        <strain evidence="3">C5 / ATCC 48332 / race O</strain>
    </source>
</reference>
<evidence type="ECO:0000313" key="3">
    <source>
        <dbReference type="Proteomes" id="UP000016936"/>
    </source>
</evidence>
<dbReference type="InterPro" id="IPR051289">
    <property type="entry name" value="LAGLIDADG_Endonuclease"/>
</dbReference>
<dbReference type="Gene3D" id="3.10.28.10">
    <property type="entry name" value="Homing endonucleases"/>
    <property type="match status" value="1"/>
</dbReference>
<dbReference type="InterPro" id="IPR027434">
    <property type="entry name" value="Homing_endonucl"/>
</dbReference>
<name>M2UAQ3_COCH5</name>
<sequence>MGFCNYSTNYAEGNFLISIDRQYVRFRFKISLHIDDVEVLNTIKSNLNVGTVTLESSRNRCSYIIQNYEEIKNVICPIFNAFPLHTSKRLDFENFSQAIFIKDNKKLSNTDISKITGSALYFQVAQKNTSQESLNAITTFLTGLSNNVLQNSKILPLNVINTMNVRTDVVSLVVNSVDSLYYYLLPLLDTSKIVALLLKIKGYYYLPEGKTLFLDISDILNKRYSTNTTKKISEIIDNIFKRSQIIFEKDPPFDVKSNIPHSDNVRKFSIQNRADNPKVVYIYTNKGMVEGSPFVSYSSAHKALGLNPSSNTCNRYIDTGRLYKNNFIFSSKPIDSASRD</sequence>